<sequence length="540" mass="60404">MASPLPLLPLLLLAAGAYILVHAARSIHAHLTCPLRNLPGPDRGDRVFGHFKLLINDYDLTNRWRATFGTNFVYRGLFNKRELYTADLSALKHILVNDMIYQKPPPMRQTMESLVGNGLTVVEGEEHRRQRKILNPAFSIPATRDLTEIFTQKSVQLRDLWLRQLGHADSQRIDAFAWLRKMTLEVIAEAGFNYHLNALEPSGPPNELVQALEKLIVRETPRETAFRFAQASIPVLRLFPTGVGKAVPAARAEMFRIGGRLLAESKAAAAADLNPFGGKKAARRRDLLSVMVQSNMLDDESVRMSDADVIAQIPANFTAGHDTSSTSSAWLLHALSLNRACQTKLRQELLTVHTDNPSMDELNSLPYLDWVIREAMRAYTPVATTFRVAMQDDVLPLSKPYVDRHGVVRDTIPLRKGTLIRVPIEAVHLDKDIWGPDAHEFKPERWECIPEAAKNIPSAWGNLLTFLAGPRNCIASRFSVVEMKSLLFTLVRAFEIDAAVPAGEIIPTASALHRPRVRSELGKGAQLPLVLRRYVPVDQY</sequence>
<dbReference type="PRINTS" id="PR00465">
    <property type="entry name" value="EP450IV"/>
</dbReference>
<evidence type="ECO:0000256" key="14">
    <source>
        <dbReference type="SAM" id="SignalP"/>
    </source>
</evidence>
<evidence type="ECO:0000313" key="15">
    <source>
        <dbReference type="EMBL" id="KAJ7768061.1"/>
    </source>
</evidence>
<evidence type="ECO:0000256" key="4">
    <source>
        <dbReference type="ARBA" id="ARBA00010617"/>
    </source>
</evidence>
<comment type="caution">
    <text evidence="15">The sequence shown here is derived from an EMBL/GenBank/DDBJ whole genome shotgun (WGS) entry which is preliminary data.</text>
</comment>
<dbReference type="GO" id="GO:0020037">
    <property type="term" value="F:heme binding"/>
    <property type="evidence" value="ECO:0007669"/>
    <property type="project" value="InterPro"/>
</dbReference>
<evidence type="ECO:0000256" key="2">
    <source>
        <dbReference type="ARBA" id="ARBA00004370"/>
    </source>
</evidence>
<dbReference type="InterPro" id="IPR050121">
    <property type="entry name" value="Cytochrome_P450_monoxygenase"/>
</dbReference>
<comment type="subcellular location">
    <subcellularLocation>
        <location evidence="2">Membrane</location>
    </subcellularLocation>
</comment>
<dbReference type="InterPro" id="IPR001128">
    <property type="entry name" value="Cyt_P450"/>
</dbReference>
<dbReference type="GO" id="GO:0004497">
    <property type="term" value="F:monooxygenase activity"/>
    <property type="evidence" value="ECO:0007669"/>
    <property type="project" value="UniProtKB-KW"/>
</dbReference>
<dbReference type="Proteomes" id="UP001215280">
    <property type="component" value="Unassembled WGS sequence"/>
</dbReference>
<keyword evidence="14" id="KW-0732">Signal</keyword>
<evidence type="ECO:0000256" key="3">
    <source>
        <dbReference type="ARBA" id="ARBA00004721"/>
    </source>
</evidence>
<dbReference type="InterPro" id="IPR036396">
    <property type="entry name" value="Cyt_P450_sf"/>
</dbReference>
<proteinExistence type="inferred from homology"/>
<dbReference type="PRINTS" id="PR00385">
    <property type="entry name" value="P450"/>
</dbReference>
<keyword evidence="9" id="KW-0560">Oxidoreductase</keyword>
<keyword evidence="7 13" id="KW-0479">Metal-binding</keyword>
<protein>
    <submittedName>
        <fullName evidence="15">Cytochrome P450</fullName>
    </submittedName>
</protein>
<keyword evidence="16" id="KW-1185">Reference proteome</keyword>
<organism evidence="15 16">
    <name type="scientific">Mycena maculata</name>
    <dbReference type="NCBI Taxonomy" id="230809"/>
    <lineage>
        <taxon>Eukaryota</taxon>
        <taxon>Fungi</taxon>
        <taxon>Dikarya</taxon>
        <taxon>Basidiomycota</taxon>
        <taxon>Agaricomycotina</taxon>
        <taxon>Agaricomycetes</taxon>
        <taxon>Agaricomycetidae</taxon>
        <taxon>Agaricales</taxon>
        <taxon>Marasmiineae</taxon>
        <taxon>Mycenaceae</taxon>
        <taxon>Mycena</taxon>
    </lineage>
</organism>
<name>A0AAD7JPT2_9AGAR</name>
<evidence type="ECO:0000256" key="5">
    <source>
        <dbReference type="ARBA" id="ARBA00022617"/>
    </source>
</evidence>
<evidence type="ECO:0000256" key="13">
    <source>
        <dbReference type="PIRSR" id="PIRSR602403-1"/>
    </source>
</evidence>
<keyword evidence="8" id="KW-1133">Transmembrane helix</keyword>
<evidence type="ECO:0000256" key="7">
    <source>
        <dbReference type="ARBA" id="ARBA00022723"/>
    </source>
</evidence>
<evidence type="ECO:0000256" key="9">
    <source>
        <dbReference type="ARBA" id="ARBA00023002"/>
    </source>
</evidence>
<evidence type="ECO:0000256" key="1">
    <source>
        <dbReference type="ARBA" id="ARBA00001971"/>
    </source>
</evidence>
<dbReference type="EMBL" id="JARJLG010000028">
    <property type="protein sequence ID" value="KAJ7768061.1"/>
    <property type="molecule type" value="Genomic_DNA"/>
</dbReference>
<comment type="similarity">
    <text evidence="4">Belongs to the cytochrome P450 family.</text>
</comment>
<keyword evidence="5 13" id="KW-0349">Heme</keyword>
<keyword evidence="6" id="KW-0812">Transmembrane</keyword>
<evidence type="ECO:0000256" key="8">
    <source>
        <dbReference type="ARBA" id="ARBA00022989"/>
    </source>
</evidence>
<dbReference type="GO" id="GO:0005506">
    <property type="term" value="F:iron ion binding"/>
    <property type="evidence" value="ECO:0007669"/>
    <property type="project" value="InterPro"/>
</dbReference>
<evidence type="ECO:0000256" key="10">
    <source>
        <dbReference type="ARBA" id="ARBA00023004"/>
    </source>
</evidence>
<evidence type="ECO:0000313" key="16">
    <source>
        <dbReference type="Proteomes" id="UP001215280"/>
    </source>
</evidence>
<feature type="binding site" description="axial binding residue" evidence="13">
    <location>
        <position position="473"/>
    </location>
    <ligand>
        <name>heme</name>
        <dbReference type="ChEBI" id="CHEBI:30413"/>
    </ligand>
    <ligandPart>
        <name>Fe</name>
        <dbReference type="ChEBI" id="CHEBI:18248"/>
    </ligandPart>
</feature>
<dbReference type="Gene3D" id="1.10.630.10">
    <property type="entry name" value="Cytochrome P450"/>
    <property type="match status" value="1"/>
</dbReference>
<dbReference type="Pfam" id="PF00067">
    <property type="entry name" value="p450"/>
    <property type="match status" value="1"/>
</dbReference>
<comment type="cofactor">
    <cofactor evidence="1 13">
        <name>heme</name>
        <dbReference type="ChEBI" id="CHEBI:30413"/>
    </cofactor>
</comment>
<keyword evidence="10 13" id="KW-0408">Iron</keyword>
<dbReference type="InterPro" id="IPR002403">
    <property type="entry name" value="Cyt_P450_E_grp-IV"/>
</dbReference>
<keyword evidence="12" id="KW-0472">Membrane</keyword>
<dbReference type="GO" id="GO:0016705">
    <property type="term" value="F:oxidoreductase activity, acting on paired donors, with incorporation or reduction of molecular oxygen"/>
    <property type="evidence" value="ECO:0007669"/>
    <property type="project" value="InterPro"/>
</dbReference>
<dbReference type="SUPFAM" id="SSF48264">
    <property type="entry name" value="Cytochrome P450"/>
    <property type="match status" value="1"/>
</dbReference>
<accession>A0AAD7JPT2</accession>
<feature type="chain" id="PRO_5042116753" evidence="14">
    <location>
        <begin position="24"/>
        <end position="540"/>
    </location>
</feature>
<gene>
    <name evidence="15" type="ORF">DFH07DRAFT_938437</name>
</gene>
<evidence type="ECO:0000256" key="6">
    <source>
        <dbReference type="ARBA" id="ARBA00022692"/>
    </source>
</evidence>
<dbReference type="GO" id="GO:0016020">
    <property type="term" value="C:membrane"/>
    <property type="evidence" value="ECO:0007669"/>
    <property type="project" value="UniProtKB-SubCell"/>
</dbReference>
<keyword evidence="11" id="KW-0503">Monooxygenase</keyword>
<dbReference type="AlphaFoldDB" id="A0AAD7JPT2"/>
<dbReference type="PANTHER" id="PTHR24305:SF166">
    <property type="entry name" value="CYTOCHROME P450 12A4, MITOCHONDRIAL-RELATED"/>
    <property type="match status" value="1"/>
</dbReference>
<reference evidence="15" key="1">
    <citation type="submission" date="2023-03" db="EMBL/GenBank/DDBJ databases">
        <title>Massive genome expansion in bonnet fungi (Mycena s.s.) driven by repeated elements and novel gene families across ecological guilds.</title>
        <authorList>
            <consortium name="Lawrence Berkeley National Laboratory"/>
            <person name="Harder C.B."/>
            <person name="Miyauchi S."/>
            <person name="Viragh M."/>
            <person name="Kuo A."/>
            <person name="Thoen E."/>
            <person name="Andreopoulos B."/>
            <person name="Lu D."/>
            <person name="Skrede I."/>
            <person name="Drula E."/>
            <person name="Henrissat B."/>
            <person name="Morin E."/>
            <person name="Kohler A."/>
            <person name="Barry K."/>
            <person name="LaButti K."/>
            <person name="Morin E."/>
            <person name="Salamov A."/>
            <person name="Lipzen A."/>
            <person name="Mereny Z."/>
            <person name="Hegedus B."/>
            <person name="Baldrian P."/>
            <person name="Stursova M."/>
            <person name="Weitz H."/>
            <person name="Taylor A."/>
            <person name="Grigoriev I.V."/>
            <person name="Nagy L.G."/>
            <person name="Martin F."/>
            <person name="Kauserud H."/>
        </authorList>
    </citation>
    <scope>NUCLEOTIDE SEQUENCE</scope>
    <source>
        <strain evidence="15">CBHHK188m</strain>
    </source>
</reference>
<comment type="pathway">
    <text evidence="3">Secondary metabolite biosynthesis; terpenoid biosynthesis.</text>
</comment>
<evidence type="ECO:0000256" key="11">
    <source>
        <dbReference type="ARBA" id="ARBA00023033"/>
    </source>
</evidence>
<evidence type="ECO:0000256" key="12">
    <source>
        <dbReference type="ARBA" id="ARBA00023136"/>
    </source>
</evidence>
<feature type="signal peptide" evidence="14">
    <location>
        <begin position="1"/>
        <end position="23"/>
    </location>
</feature>
<dbReference type="PANTHER" id="PTHR24305">
    <property type="entry name" value="CYTOCHROME P450"/>
    <property type="match status" value="1"/>
</dbReference>